<proteinExistence type="predicted"/>
<comment type="caution">
    <text evidence="1">The sequence shown here is derived from an EMBL/GenBank/DDBJ whole genome shotgun (WGS) entry which is preliminary data.</text>
</comment>
<name>A0ACC0LG44_RHOML</name>
<protein>
    <submittedName>
        <fullName evidence="1">Uncharacterized protein</fullName>
    </submittedName>
</protein>
<evidence type="ECO:0000313" key="2">
    <source>
        <dbReference type="Proteomes" id="UP001062846"/>
    </source>
</evidence>
<dbReference type="Proteomes" id="UP001062846">
    <property type="component" value="Chromosome 12"/>
</dbReference>
<sequence>MKHQSLSPLTPSLPFTIFIFFIKASTIFSVDSNYVACVPQNCGNQTIRYPFWIKNKQEHFCGYPGFELNCQNNNYPILQTPNNNYTIQEILYSLQTLRISNTAVWNLKHDCWPPISNVSLEVDNFSIVSNGSDLYLLSNCSSLGENLLEYRIGCGEESRNGNGGLAMFGNDGNLGYGLQSCQTEVLAPVESVSGDVMRDYLGVLRRGFLVKWRAPNCNRCEESGGRCGIDLVTYHFKCFCTDRPHSVRCHRSVESVLSADSKYEACMPQNCGTGPNISYPFWILDKSEDFCGAKGFDVACERNKPIYKTSGAHYPIEDISYDNQSFHLVDVEVLDTTCFAPQQNFSFDRSSLTFQSSNSDLLFFYNCSANVSSSYPKRVVTCAFAANQTILISFVALVPRGKHYGFNALVPCESLVFAPVELTEENSSVIVETQDYAKLLTQGFSLEWSGPSCADCRSSGGTCGLNGSTVVCFCPDGAHSKHCNDGKSKLKLILGTVIPGGVALVLSLLILTIRWRKKRNNVSYGISKNTSSDLERGSIYFGVAVFSYTELEEATDNFDASKELGDGGFGTVYHGILRDGREVAVKRLYEHNYKRVTQFMNEVEILTRLHHRNLVALYGCTSCQSKELLLVYEFIPNGTVADHLHGDRAKDAPLTWPIRMSIAIETAGALAYLHASDIVHRDVKTHNILLDDNFCVKVADFGLSRLFPTNVTHVSTAPQGTPGYVDPEYHQCYQLTDKSDVYSFGVVLIELISSMPAVDISRHRHEINLANWAINRIQNHEFNELIDPSLGFQSDSSIERMAQSVSEVAFRCLQLEKEMRPTMEEVLEALKEIQEYKEEKSEGEATGKRMHPSPEGDHVVLLKNSKVPPSPDSVTGKFVSCSTTSFSSG</sequence>
<organism evidence="1 2">
    <name type="scientific">Rhododendron molle</name>
    <name type="common">Chinese azalea</name>
    <name type="synonym">Azalea mollis</name>
    <dbReference type="NCBI Taxonomy" id="49168"/>
    <lineage>
        <taxon>Eukaryota</taxon>
        <taxon>Viridiplantae</taxon>
        <taxon>Streptophyta</taxon>
        <taxon>Embryophyta</taxon>
        <taxon>Tracheophyta</taxon>
        <taxon>Spermatophyta</taxon>
        <taxon>Magnoliopsida</taxon>
        <taxon>eudicotyledons</taxon>
        <taxon>Gunneridae</taxon>
        <taxon>Pentapetalae</taxon>
        <taxon>asterids</taxon>
        <taxon>Ericales</taxon>
        <taxon>Ericaceae</taxon>
        <taxon>Ericoideae</taxon>
        <taxon>Rhodoreae</taxon>
        <taxon>Rhododendron</taxon>
    </lineage>
</organism>
<keyword evidence="2" id="KW-1185">Reference proteome</keyword>
<evidence type="ECO:0000313" key="1">
    <source>
        <dbReference type="EMBL" id="KAI8527695.1"/>
    </source>
</evidence>
<accession>A0ACC0LG44</accession>
<gene>
    <name evidence="1" type="ORF">RHMOL_Rhmol12G0095000</name>
</gene>
<reference evidence="1" key="1">
    <citation type="submission" date="2022-02" db="EMBL/GenBank/DDBJ databases">
        <title>Plant Genome Project.</title>
        <authorList>
            <person name="Zhang R.-G."/>
        </authorList>
    </citation>
    <scope>NUCLEOTIDE SEQUENCE</scope>
    <source>
        <strain evidence="1">AT1</strain>
    </source>
</reference>
<dbReference type="EMBL" id="CM046399">
    <property type="protein sequence ID" value="KAI8527695.1"/>
    <property type="molecule type" value="Genomic_DNA"/>
</dbReference>